<evidence type="ECO:0000313" key="2">
    <source>
        <dbReference type="Proteomes" id="UP000012313"/>
    </source>
</evidence>
<comment type="caution">
    <text evidence="1">The sequence shown here is derived from an EMBL/GenBank/DDBJ whole genome shotgun (WGS) entry which is preliminary data.</text>
</comment>
<protein>
    <submittedName>
        <fullName evidence="1">Uncharacterized protein</fullName>
    </submittedName>
</protein>
<keyword evidence="2" id="KW-1185">Reference proteome</keyword>
<dbReference type="EMBL" id="AOHC02000041">
    <property type="protein sequence ID" value="EMY76719.1"/>
    <property type="molecule type" value="Genomic_DNA"/>
</dbReference>
<organism evidence="1 2">
    <name type="scientific">Leptospira weilii serovar Ranarum str. ICFT</name>
    <dbReference type="NCBI Taxonomy" id="1218598"/>
    <lineage>
        <taxon>Bacteria</taxon>
        <taxon>Pseudomonadati</taxon>
        <taxon>Spirochaetota</taxon>
        <taxon>Spirochaetia</taxon>
        <taxon>Leptospirales</taxon>
        <taxon>Leptospiraceae</taxon>
        <taxon>Leptospira</taxon>
    </lineage>
</organism>
<dbReference type="AlphaFoldDB" id="N1WHU9"/>
<dbReference type="Proteomes" id="UP000012313">
    <property type="component" value="Unassembled WGS sequence"/>
</dbReference>
<sequence>MQKRMNKTLFLFIIKFYAGLTDMRMPKQIESEQSNVIGNNRK</sequence>
<evidence type="ECO:0000313" key="1">
    <source>
        <dbReference type="EMBL" id="EMY76719.1"/>
    </source>
</evidence>
<proteinExistence type="predicted"/>
<gene>
    <name evidence="1" type="ORF">LEP1GSC060_3439</name>
</gene>
<dbReference type="STRING" id="1218598.LEP1GSC060_3439"/>
<accession>N1WHU9</accession>
<name>N1WHU9_9LEPT</name>
<reference evidence="1" key="1">
    <citation type="submission" date="2013-03" db="EMBL/GenBank/DDBJ databases">
        <authorList>
            <person name="Harkins D.M."/>
            <person name="Durkin A.S."/>
            <person name="Brinkac L.M."/>
            <person name="Haft D.H."/>
            <person name="Selengut J.D."/>
            <person name="Sanka R."/>
            <person name="DePew J."/>
            <person name="Purushe J."/>
            <person name="Hartskeerl R.A."/>
            <person name="Ahmed A."/>
            <person name="van der Linden H."/>
            <person name="Goris M.G.A."/>
            <person name="Vinetz J.M."/>
            <person name="Sutton G.G."/>
            <person name="Nierman W.C."/>
            <person name="Fouts D.E."/>
        </authorList>
    </citation>
    <scope>NUCLEOTIDE SEQUENCE [LARGE SCALE GENOMIC DNA]</scope>
    <source>
        <strain evidence="1">ICFT</strain>
    </source>
</reference>